<dbReference type="EMBL" id="MT141963">
    <property type="protein sequence ID" value="QJA72593.1"/>
    <property type="molecule type" value="Genomic_DNA"/>
</dbReference>
<sequence length="80" mass="9354">MKHGAPIEPGHILNNDATVIAVTEKEVYAAVLCLRSWVKEQKYVTWEYRLDQRGGTYDGHYFDDFFKAVEDYKERIGRLT</sequence>
<accession>A0A6M3LIM8</accession>
<proteinExistence type="predicted"/>
<protein>
    <submittedName>
        <fullName evidence="2">Uncharacterized protein</fullName>
    </submittedName>
</protein>
<reference evidence="2" key="1">
    <citation type="submission" date="2020-03" db="EMBL/GenBank/DDBJ databases">
        <title>The deep terrestrial virosphere.</title>
        <authorList>
            <person name="Holmfeldt K."/>
            <person name="Nilsson E."/>
            <person name="Simone D."/>
            <person name="Lopez-Fernandez M."/>
            <person name="Wu X."/>
            <person name="de Brujin I."/>
            <person name="Lundin D."/>
            <person name="Andersson A."/>
            <person name="Bertilsson S."/>
            <person name="Dopson M."/>
        </authorList>
    </citation>
    <scope>NUCLEOTIDE SEQUENCE</scope>
    <source>
        <strain evidence="1">MM415A02707</strain>
        <strain evidence="2">MM415B04227</strain>
    </source>
</reference>
<evidence type="ECO:0000313" key="1">
    <source>
        <dbReference type="EMBL" id="QJA72593.1"/>
    </source>
</evidence>
<organism evidence="2">
    <name type="scientific">viral metagenome</name>
    <dbReference type="NCBI Taxonomy" id="1070528"/>
    <lineage>
        <taxon>unclassified sequences</taxon>
        <taxon>metagenomes</taxon>
        <taxon>organismal metagenomes</taxon>
    </lineage>
</organism>
<evidence type="ECO:0000313" key="2">
    <source>
        <dbReference type="EMBL" id="QJA93422.1"/>
    </source>
</evidence>
<gene>
    <name evidence="1" type="ORF">MM415A02707_0015</name>
    <name evidence="2" type="ORF">MM415B04227_0002</name>
</gene>
<dbReference type="AlphaFoldDB" id="A0A6M3LIM8"/>
<name>A0A6M3LIM8_9ZZZZ</name>
<dbReference type="EMBL" id="MT143148">
    <property type="protein sequence ID" value="QJA93422.1"/>
    <property type="molecule type" value="Genomic_DNA"/>
</dbReference>